<keyword evidence="2" id="KW-0645">Protease</keyword>
<feature type="region of interest" description="Disordered" evidence="3">
    <location>
        <begin position="146"/>
        <end position="180"/>
    </location>
</feature>
<dbReference type="GO" id="GO:0004252">
    <property type="term" value="F:serine-type endopeptidase activity"/>
    <property type="evidence" value="ECO:0007669"/>
    <property type="project" value="InterPro"/>
</dbReference>
<dbReference type="InterPro" id="IPR033116">
    <property type="entry name" value="TRYPSIN_SER"/>
</dbReference>
<dbReference type="AlphaFoldDB" id="A0A154P1Q8"/>
<dbReference type="InterPro" id="IPR043504">
    <property type="entry name" value="Peptidase_S1_PA_chymotrypsin"/>
</dbReference>
<dbReference type="InterPro" id="IPR001314">
    <property type="entry name" value="Peptidase_S1A"/>
</dbReference>
<feature type="region of interest" description="Disordered" evidence="3">
    <location>
        <begin position="390"/>
        <end position="411"/>
    </location>
</feature>
<keyword evidence="1" id="KW-1015">Disulfide bond</keyword>
<accession>A0A154P1Q8</accession>
<dbReference type="PROSITE" id="PS00135">
    <property type="entry name" value="TRYPSIN_SER"/>
    <property type="match status" value="1"/>
</dbReference>
<organism evidence="5 6">
    <name type="scientific">Dufourea novaeangliae</name>
    <name type="common">Sweat bee</name>
    <dbReference type="NCBI Taxonomy" id="178035"/>
    <lineage>
        <taxon>Eukaryota</taxon>
        <taxon>Metazoa</taxon>
        <taxon>Ecdysozoa</taxon>
        <taxon>Arthropoda</taxon>
        <taxon>Hexapoda</taxon>
        <taxon>Insecta</taxon>
        <taxon>Pterygota</taxon>
        <taxon>Neoptera</taxon>
        <taxon>Endopterygota</taxon>
        <taxon>Hymenoptera</taxon>
        <taxon>Apocrita</taxon>
        <taxon>Aculeata</taxon>
        <taxon>Apoidea</taxon>
        <taxon>Anthophila</taxon>
        <taxon>Halictidae</taxon>
        <taxon>Rophitinae</taxon>
        <taxon>Dufourea</taxon>
    </lineage>
</organism>
<proteinExistence type="predicted"/>
<evidence type="ECO:0000313" key="5">
    <source>
        <dbReference type="EMBL" id="KZC05773.1"/>
    </source>
</evidence>
<evidence type="ECO:0000256" key="1">
    <source>
        <dbReference type="ARBA" id="ARBA00023157"/>
    </source>
</evidence>
<dbReference type="SUPFAM" id="SSF50494">
    <property type="entry name" value="Trypsin-like serine proteases"/>
    <property type="match status" value="1"/>
</dbReference>
<dbReference type="Pfam" id="PF00089">
    <property type="entry name" value="Trypsin"/>
    <property type="match status" value="1"/>
</dbReference>
<name>A0A154P1Q8_DUFNO</name>
<dbReference type="PROSITE" id="PS50240">
    <property type="entry name" value="TRYPSIN_DOM"/>
    <property type="match status" value="1"/>
</dbReference>
<dbReference type="FunFam" id="2.40.10.10:FF:000072">
    <property type="entry name" value="CLIP-domain serine protease"/>
    <property type="match status" value="1"/>
</dbReference>
<dbReference type="GO" id="GO:0006508">
    <property type="term" value="P:proteolysis"/>
    <property type="evidence" value="ECO:0007669"/>
    <property type="project" value="UniProtKB-KW"/>
</dbReference>
<dbReference type="OrthoDB" id="9425590at2759"/>
<dbReference type="InterPro" id="IPR018114">
    <property type="entry name" value="TRYPSIN_HIS"/>
</dbReference>
<keyword evidence="2" id="KW-0378">Hydrolase</keyword>
<evidence type="ECO:0000256" key="3">
    <source>
        <dbReference type="SAM" id="MobiDB-lite"/>
    </source>
</evidence>
<feature type="region of interest" description="Disordered" evidence="3">
    <location>
        <begin position="82"/>
        <end position="101"/>
    </location>
</feature>
<dbReference type="SMART" id="SM00020">
    <property type="entry name" value="Tryp_SPc"/>
    <property type="match status" value="1"/>
</dbReference>
<dbReference type="EMBL" id="KQ434796">
    <property type="protein sequence ID" value="KZC05773.1"/>
    <property type="molecule type" value="Genomic_DNA"/>
</dbReference>
<dbReference type="CDD" id="cd00190">
    <property type="entry name" value="Tryp_SPc"/>
    <property type="match status" value="1"/>
</dbReference>
<protein>
    <submittedName>
        <fullName evidence="5">Serine proteinase stubble</fullName>
    </submittedName>
</protein>
<dbReference type="PANTHER" id="PTHR24252">
    <property type="entry name" value="ACROSIN-RELATED"/>
    <property type="match status" value="1"/>
</dbReference>
<dbReference type="Gene3D" id="2.40.10.10">
    <property type="entry name" value="Trypsin-like serine proteases"/>
    <property type="match status" value="1"/>
</dbReference>
<dbReference type="InterPro" id="IPR001254">
    <property type="entry name" value="Trypsin_dom"/>
</dbReference>
<evidence type="ECO:0000313" key="6">
    <source>
        <dbReference type="Proteomes" id="UP000076502"/>
    </source>
</evidence>
<dbReference type="Proteomes" id="UP000076502">
    <property type="component" value="Unassembled WGS sequence"/>
</dbReference>
<dbReference type="STRING" id="178035.A0A154P1Q8"/>
<dbReference type="PANTHER" id="PTHR24252:SF20">
    <property type="entry name" value="LOW QUALITY PROTEIN: TRANSMEMBRANE PROTEASE SERINE 6"/>
    <property type="match status" value="1"/>
</dbReference>
<feature type="domain" description="Peptidase S1" evidence="4">
    <location>
        <begin position="685"/>
        <end position="923"/>
    </location>
</feature>
<gene>
    <name evidence="5" type="ORF">WN55_04713</name>
</gene>
<dbReference type="PROSITE" id="PS00134">
    <property type="entry name" value="TRYPSIN_HIS"/>
    <property type="match status" value="1"/>
</dbReference>
<evidence type="ECO:0000259" key="4">
    <source>
        <dbReference type="PROSITE" id="PS50240"/>
    </source>
</evidence>
<evidence type="ECO:0000256" key="2">
    <source>
        <dbReference type="RuleBase" id="RU363034"/>
    </source>
</evidence>
<dbReference type="InterPro" id="IPR009003">
    <property type="entry name" value="Peptidase_S1_PA"/>
</dbReference>
<dbReference type="PRINTS" id="PR00722">
    <property type="entry name" value="CHYMOTRYPSIN"/>
</dbReference>
<keyword evidence="2" id="KW-0720">Serine protease</keyword>
<keyword evidence="6" id="KW-1185">Reference proteome</keyword>
<reference evidence="5 6" key="1">
    <citation type="submission" date="2015-07" db="EMBL/GenBank/DDBJ databases">
        <title>The genome of Dufourea novaeangliae.</title>
        <authorList>
            <person name="Pan H."/>
            <person name="Kapheim K."/>
        </authorList>
    </citation>
    <scope>NUCLEOTIDE SEQUENCE [LARGE SCALE GENOMIC DNA]</scope>
    <source>
        <strain evidence="5">0120121106</strain>
        <tissue evidence="5">Whole body</tissue>
    </source>
</reference>
<sequence length="924" mass="103821">MLIVKLRWAVVGNPAVRTRGKREETSLGQTVRKRIGGRMASEEGNRLEWDRTMCDRRKRHSGRVRVENLPGRVPLVKREVQEGIQGEGSQHKMKTSSSEKAKSSLILTTRRYLCHPISQRNNVLSVTRKLIPAQRPVGWPIKEGKEKKNAEANQIHRRPWGNHQDDRRNGHRQASTGDITTPKQAEMKYLSVVSAGRRMLPRSKRVQSVPCLGSVEFVTCLWIACAVLTLLASAEGFHIRTRYGKRHEPRGGSLIWSRYGRSDDSQKISNSLPKLVVVPRMDRFFLGSRYGKRSSSEYRTVPSVNRFSAVLDFMDHVNHAEPDRENDNASNGSDPEFLSKIQRKSESVSNVVLRDDLNSRCDIDYEACSCVVCRMPIGQLETSNAFHSLSPMKTKESQAGQTAFRRKQRNRTMGAARSSQWLLLGIVFIISSSRATSQTEITGTTLSKPETIFTPIETRSNDVNRTDMSLSSARRRRYVRFPSGPSGYLFEGGGPPIGRNTGVPPGVRFPSWRQQKSLWRSPISEYNRPVMGHRTPRLIFRENDFPSPVGGSAPSFFQQSNHLPDFEDDVRDHRKQTLDDYPRLESEPRQQNRPLWKGDDTLCADGRSCEFFLMCWMSAGLLEGSCGGIMFACCQRREPKGSSDYNLVEAPRDQSQPLPLDTYTETANDDRCGIPASKQTAQRRIVGGDEAGFGSFPWQAYIRIGSSRCGGTLVNRFHVVTAGHCVAKASARQVQVTLGDYVVNSATETLPAYTFGVREIRVHPYFKFTPQADRFDVAVLRLDRPVHYMPHIAPICLPEKNEDFLGQYGWAAGWGALQAGSRLRPKTLQAVDVPVIDNRVCERWHRSNGINVVIYDEMMCAGYRGGGKDSCQGDSGGPLMLEKTGRWYLIGIVSAGYSCAQPGQPGIYHRVAKTVDWITYVINS</sequence>